<dbReference type="STRING" id="1637975.AN957_15325"/>
<comment type="subcellular location">
    <subcellularLocation>
        <location evidence="1">Membrane</location>
        <topology evidence="1">Lipid-anchor</topology>
    </subcellularLocation>
</comment>
<evidence type="ECO:0000256" key="4">
    <source>
        <dbReference type="ARBA" id="ARBA00022729"/>
    </source>
</evidence>
<dbReference type="PATRIC" id="fig|1637975.4.peg.2958"/>
<dbReference type="InterPro" id="IPR057336">
    <property type="entry name" value="GerAC_N"/>
</dbReference>
<protein>
    <submittedName>
        <fullName evidence="10">Uncharacterized protein</fullName>
    </submittedName>
</protein>
<name>A0A0Q3VHJ3_9BACI</name>
<reference evidence="10 11" key="1">
    <citation type="submission" date="2015-09" db="EMBL/GenBank/DDBJ databases">
        <title>Genome sequencing project for genomic taxonomy and phylogenomics of Bacillus-like bacteria.</title>
        <authorList>
            <person name="Liu B."/>
            <person name="Wang J."/>
            <person name="Zhu Y."/>
            <person name="Liu G."/>
            <person name="Chen Q."/>
            <person name="Chen Z."/>
            <person name="Lan J."/>
            <person name="Che J."/>
            <person name="Ge C."/>
            <person name="Shi H."/>
            <person name="Pan Z."/>
            <person name="Liu X."/>
        </authorList>
    </citation>
    <scope>NUCLEOTIDE SEQUENCE [LARGE SCALE GENOMIC DNA]</scope>
    <source>
        <strain evidence="10 11">FJAT-18043</strain>
    </source>
</reference>
<dbReference type="Proteomes" id="UP000050996">
    <property type="component" value="Unassembled WGS sequence"/>
</dbReference>
<keyword evidence="7" id="KW-0449">Lipoprotein</keyword>
<evidence type="ECO:0000256" key="5">
    <source>
        <dbReference type="ARBA" id="ARBA00023136"/>
    </source>
</evidence>
<evidence type="ECO:0000313" key="10">
    <source>
        <dbReference type="EMBL" id="KQL19799.1"/>
    </source>
</evidence>
<evidence type="ECO:0000256" key="3">
    <source>
        <dbReference type="ARBA" id="ARBA00022544"/>
    </source>
</evidence>
<evidence type="ECO:0000256" key="2">
    <source>
        <dbReference type="ARBA" id="ARBA00007886"/>
    </source>
</evidence>
<dbReference type="InterPro" id="IPR008844">
    <property type="entry name" value="Spore_GerAC-like"/>
</dbReference>
<keyword evidence="5" id="KW-0472">Membrane</keyword>
<organism evidence="10 11">
    <name type="scientific">Cytobacillus solani</name>
    <dbReference type="NCBI Taxonomy" id="1637975"/>
    <lineage>
        <taxon>Bacteria</taxon>
        <taxon>Bacillati</taxon>
        <taxon>Bacillota</taxon>
        <taxon>Bacilli</taxon>
        <taxon>Bacillales</taxon>
        <taxon>Bacillaceae</taxon>
        <taxon>Cytobacillus</taxon>
    </lineage>
</organism>
<dbReference type="PROSITE" id="PS51257">
    <property type="entry name" value="PROKAR_LIPOPROTEIN"/>
    <property type="match status" value="1"/>
</dbReference>
<dbReference type="Pfam" id="PF05504">
    <property type="entry name" value="Spore_GerAC"/>
    <property type="match status" value="1"/>
</dbReference>
<proteinExistence type="inferred from homology"/>
<evidence type="ECO:0000259" key="8">
    <source>
        <dbReference type="Pfam" id="PF05504"/>
    </source>
</evidence>
<keyword evidence="4" id="KW-0732">Signal</keyword>
<dbReference type="EMBL" id="LJIX01000006">
    <property type="protein sequence ID" value="KQL19799.1"/>
    <property type="molecule type" value="Genomic_DNA"/>
</dbReference>
<dbReference type="InterPro" id="IPR038501">
    <property type="entry name" value="Spore_GerAC_C_sf"/>
</dbReference>
<evidence type="ECO:0000313" key="11">
    <source>
        <dbReference type="Proteomes" id="UP000050996"/>
    </source>
</evidence>
<accession>A0A0Q3VHJ3</accession>
<dbReference type="AlphaFoldDB" id="A0A0Q3VHJ3"/>
<comment type="similarity">
    <text evidence="2">Belongs to the GerABKC lipoprotein family.</text>
</comment>
<evidence type="ECO:0000259" key="9">
    <source>
        <dbReference type="Pfam" id="PF25198"/>
    </source>
</evidence>
<keyword evidence="11" id="KW-1185">Reference proteome</keyword>
<keyword evidence="3" id="KW-0309">Germination</keyword>
<dbReference type="Pfam" id="PF25198">
    <property type="entry name" value="Spore_GerAC_N"/>
    <property type="match status" value="1"/>
</dbReference>
<feature type="domain" description="Spore germination GerAC-like C-terminal" evidence="8">
    <location>
        <begin position="201"/>
        <end position="358"/>
    </location>
</feature>
<evidence type="ECO:0000256" key="1">
    <source>
        <dbReference type="ARBA" id="ARBA00004635"/>
    </source>
</evidence>
<feature type="domain" description="Spore germination protein N-terminal" evidence="9">
    <location>
        <begin position="27"/>
        <end position="190"/>
    </location>
</feature>
<sequence length="361" mass="41576">MRRVPNFLILCLTMLLFLSGCMNIKARVLDDIQLATAAGYEYIDEDKIELTAVFPNFQPDKSVKNETLVASSILSKEVRDKLSLQSEKPLVSGKLEVTLYEKKTAERGIKDLLDTLERDPSVGSNVYLAVVDGSPKELLNKQYGNMDNGIFLSNLIEQNIESGLIHKTNLHQFSYKYYAEGIDPMLPIIEQKNGKINLKAIGLFDEDKLVDQIEEKMYFYLKILLNRKGENDTHAIQLGEKTKLSIFNISSKRKYHIPKPMTNSEITVKVKLKSMIREYNDGELTDRKIKELEKAFEEDIKRNSEEMIKQFQEKEIDPLGIGEEVRSRTRNWNKEKWEEIYPDIKISVQVTMDIIQSGIVE</sequence>
<gene>
    <name evidence="10" type="ORF">AN957_15325</name>
</gene>
<evidence type="ECO:0000256" key="6">
    <source>
        <dbReference type="ARBA" id="ARBA00023139"/>
    </source>
</evidence>
<dbReference type="PANTHER" id="PTHR35789">
    <property type="entry name" value="SPORE GERMINATION PROTEIN B3"/>
    <property type="match status" value="1"/>
</dbReference>
<evidence type="ECO:0000256" key="7">
    <source>
        <dbReference type="ARBA" id="ARBA00023288"/>
    </source>
</evidence>
<dbReference type="NCBIfam" id="TIGR02887">
    <property type="entry name" value="spore_ger_x_C"/>
    <property type="match status" value="1"/>
</dbReference>
<dbReference type="PANTHER" id="PTHR35789:SF1">
    <property type="entry name" value="SPORE GERMINATION PROTEIN B3"/>
    <property type="match status" value="1"/>
</dbReference>
<comment type="caution">
    <text evidence="10">The sequence shown here is derived from an EMBL/GenBank/DDBJ whole genome shotgun (WGS) entry which is preliminary data.</text>
</comment>
<dbReference type="GO" id="GO:0016020">
    <property type="term" value="C:membrane"/>
    <property type="evidence" value="ECO:0007669"/>
    <property type="project" value="UniProtKB-SubCell"/>
</dbReference>
<dbReference type="GO" id="GO:0009847">
    <property type="term" value="P:spore germination"/>
    <property type="evidence" value="ECO:0007669"/>
    <property type="project" value="InterPro"/>
</dbReference>
<dbReference type="Gene3D" id="3.30.300.210">
    <property type="entry name" value="Nutrient germinant receptor protein C, domain 3"/>
    <property type="match status" value="1"/>
</dbReference>
<keyword evidence="6" id="KW-0564">Palmitate</keyword>
<dbReference type="InterPro" id="IPR046953">
    <property type="entry name" value="Spore_GerAC-like_C"/>
</dbReference>
<dbReference type="RefSeq" id="WP_053476328.1">
    <property type="nucleotide sequence ID" value="NZ_CP041305.1"/>
</dbReference>